<evidence type="ECO:0000313" key="2">
    <source>
        <dbReference type="Proteomes" id="UP001437419"/>
    </source>
</evidence>
<reference evidence="1 2" key="1">
    <citation type="submission" date="2024-06" db="EMBL/GenBank/DDBJ databases">
        <title>Alcaligenes phenolicus JC896.</title>
        <authorList>
            <person name="Venkata Ramana C."/>
            <person name="Sasikala C."/>
            <person name="Mahima D."/>
        </authorList>
    </citation>
    <scope>NUCLEOTIDE SEQUENCE [LARGE SCALE GENOMIC DNA]</scope>
    <source>
        <strain evidence="1 2">JC896</strain>
    </source>
</reference>
<dbReference type="Proteomes" id="UP001437419">
    <property type="component" value="Unassembled WGS sequence"/>
</dbReference>
<name>A0ABV2BI06_9BURK</name>
<protein>
    <submittedName>
        <fullName evidence="1">Uncharacterized protein</fullName>
    </submittedName>
</protein>
<dbReference type="RefSeq" id="WP_353639789.1">
    <property type="nucleotide sequence ID" value="NZ_JBEUDR010000002.1"/>
</dbReference>
<sequence length="469" mass="52504">MEQFSEDFYSAIASYSPDRQIITFSEDMMVCPEGANSGLFQGPKIVSYFFHEWIHYLHNVSTIHGISAFSSFIGMWNAFRFTTDKFGFGSGEFNGTSAEILKTQAYIEVLATTRRLANKHPVGDASVERYSIISCAPMGDVNGVRDHLALTVEKSNEAGESVPYQMLFGPTEILESVAYLLESHLLIHAFEQERSVASVFPYHALTLLAKHLAPKLNEKEVLICGLASLQSTFPADAVFNLLLECNKLKDSGEQIEIRLKQLTINNLESHAAQLRLGLKEIYAMFPLDVGGARAVKATVSCMLKNLDLRLDNPFFELDLIEDIKIAGPNGFHNLMDELMDKHGVCSCRQKRQGSTEIIGRDVLFNFAVAGMDEKLNESRLILLASFDYLIAHMRRDGTFQPTTVVKRCCPFYTSCIESTRRDHPDDCKNMPWRAVTTRPDTLCIYAAGVRDLGAPEDVRECATLSEHIE</sequence>
<gene>
    <name evidence="1" type="ORF">ABU900_08975</name>
</gene>
<organism evidence="1 2">
    <name type="scientific">Alcaligenes phenolicus</name>
    <dbReference type="NCBI Taxonomy" id="232846"/>
    <lineage>
        <taxon>Bacteria</taxon>
        <taxon>Pseudomonadati</taxon>
        <taxon>Pseudomonadota</taxon>
        <taxon>Betaproteobacteria</taxon>
        <taxon>Burkholderiales</taxon>
        <taxon>Alcaligenaceae</taxon>
        <taxon>Alcaligenes</taxon>
    </lineage>
</organism>
<evidence type="ECO:0000313" key="1">
    <source>
        <dbReference type="EMBL" id="MES5324532.1"/>
    </source>
</evidence>
<dbReference type="EMBL" id="JBEUDR010000002">
    <property type="protein sequence ID" value="MES5324532.1"/>
    <property type="molecule type" value="Genomic_DNA"/>
</dbReference>
<accession>A0ABV2BI06</accession>
<comment type="caution">
    <text evidence="1">The sequence shown here is derived from an EMBL/GenBank/DDBJ whole genome shotgun (WGS) entry which is preliminary data.</text>
</comment>
<keyword evidence="2" id="KW-1185">Reference proteome</keyword>
<proteinExistence type="predicted"/>